<name>A0ABN7WKQ5_GIGMA</name>
<accession>A0ABN7WKQ5</accession>
<keyword evidence="2" id="KW-1185">Reference proteome</keyword>
<sequence length="67" mass="7456">MGSNSSETYDNLINSPAADNNNFRKIIPHLSFRTMNLNSGLISVLTPVLPNNSEDSAILRERVNLLR</sequence>
<proteinExistence type="predicted"/>
<comment type="caution">
    <text evidence="1">The sequence shown here is derived from an EMBL/GenBank/DDBJ whole genome shotgun (WGS) entry which is preliminary data.</text>
</comment>
<organism evidence="1 2">
    <name type="scientific">Gigaspora margarita</name>
    <dbReference type="NCBI Taxonomy" id="4874"/>
    <lineage>
        <taxon>Eukaryota</taxon>
        <taxon>Fungi</taxon>
        <taxon>Fungi incertae sedis</taxon>
        <taxon>Mucoromycota</taxon>
        <taxon>Glomeromycotina</taxon>
        <taxon>Glomeromycetes</taxon>
        <taxon>Diversisporales</taxon>
        <taxon>Gigasporaceae</taxon>
        <taxon>Gigaspora</taxon>
    </lineage>
</organism>
<evidence type="ECO:0000313" key="1">
    <source>
        <dbReference type="EMBL" id="CAG8834366.1"/>
    </source>
</evidence>
<evidence type="ECO:0000313" key="2">
    <source>
        <dbReference type="Proteomes" id="UP000789901"/>
    </source>
</evidence>
<dbReference type="Proteomes" id="UP000789901">
    <property type="component" value="Unassembled WGS sequence"/>
</dbReference>
<protein>
    <submittedName>
        <fullName evidence="1">10632_t:CDS:1</fullName>
    </submittedName>
</protein>
<dbReference type="EMBL" id="CAJVQB010049191">
    <property type="protein sequence ID" value="CAG8834366.1"/>
    <property type="molecule type" value="Genomic_DNA"/>
</dbReference>
<reference evidence="1 2" key="1">
    <citation type="submission" date="2021-06" db="EMBL/GenBank/DDBJ databases">
        <authorList>
            <person name="Kallberg Y."/>
            <person name="Tangrot J."/>
            <person name="Rosling A."/>
        </authorList>
    </citation>
    <scope>NUCLEOTIDE SEQUENCE [LARGE SCALE GENOMIC DNA]</scope>
    <source>
        <strain evidence="1 2">120-4 pot B 10/14</strain>
    </source>
</reference>
<gene>
    <name evidence="1" type="ORF">GMARGA_LOCUS32016</name>
</gene>